<keyword evidence="1" id="KW-1133">Transmembrane helix</keyword>
<reference evidence="2" key="1">
    <citation type="submission" date="2021-10" db="EMBL/GenBank/DDBJ databases">
        <title>Tropical sea cucumber genome reveals ecological adaptation and Cuvierian tubules defense mechanism.</title>
        <authorList>
            <person name="Chen T."/>
        </authorList>
    </citation>
    <scope>NUCLEOTIDE SEQUENCE</scope>
    <source>
        <strain evidence="2">Nanhai2018</strain>
        <tissue evidence="2">Muscle</tissue>
    </source>
</reference>
<name>A0A9Q0YM52_HOLLE</name>
<protein>
    <submittedName>
        <fullName evidence="2">Uncharacterized protein</fullName>
    </submittedName>
</protein>
<evidence type="ECO:0000313" key="3">
    <source>
        <dbReference type="Proteomes" id="UP001152320"/>
    </source>
</evidence>
<evidence type="ECO:0000256" key="1">
    <source>
        <dbReference type="SAM" id="Phobius"/>
    </source>
</evidence>
<feature type="transmembrane region" description="Helical" evidence="1">
    <location>
        <begin position="48"/>
        <end position="66"/>
    </location>
</feature>
<evidence type="ECO:0000313" key="2">
    <source>
        <dbReference type="EMBL" id="KAJ8022662.1"/>
    </source>
</evidence>
<dbReference type="AlphaFoldDB" id="A0A9Q0YM52"/>
<accession>A0A9Q0YM52</accession>
<keyword evidence="3" id="KW-1185">Reference proteome</keyword>
<comment type="caution">
    <text evidence="2">The sequence shown here is derived from an EMBL/GenBank/DDBJ whole genome shotgun (WGS) entry which is preliminary data.</text>
</comment>
<organism evidence="2 3">
    <name type="scientific">Holothuria leucospilota</name>
    <name type="common">Black long sea cucumber</name>
    <name type="synonym">Mertensiothuria leucospilota</name>
    <dbReference type="NCBI Taxonomy" id="206669"/>
    <lineage>
        <taxon>Eukaryota</taxon>
        <taxon>Metazoa</taxon>
        <taxon>Echinodermata</taxon>
        <taxon>Eleutherozoa</taxon>
        <taxon>Echinozoa</taxon>
        <taxon>Holothuroidea</taxon>
        <taxon>Aspidochirotacea</taxon>
        <taxon>Aspidochirotida</taxon>
        <taxon>Holothuriidae</taxon>
        <taxon>Holothuria</taxon>
    </lineage>
</organism>
<gene>
    <name evidence="2" type="ORF">HOLleu_37626</name>
</gene>
<dbReference type="EMBL" id="JAIZAY010000020">
    <property type="protein sequence ID" value="KAJ8022662.1"/>
    <property type="molecule type" value="Genomic_DNA"/>
</dbReference>
<keyword evidence="1" id="KW-0812">Transmembrane</keyword>
<dbReference type="Proteomes" id="UP001152320">
    <property type="component" value="Chromosome 20"/>
</dbReference>
<keyword evidence="1" id="KW-0472">Membrane</keyword>
<sequence>MVVFCSHLHSQTVKQPLNLASTKIILLTSFRNTTFCQLQDTKMFSSRVLFLLVLFGAVAIIASAPSRFENDEIDDLVARVAALDPDVRSFWKHLATHAHHYLSNYLGHEEHAT</sequence>
<proteinExistence type="predicted"/>